<organism evidence="3 4">
    <name type="scientific">Entomortierella parvispora</name>
    <dbReference type="NCBI Taxonomy" id="205924"/>
    <lineage>
        <taxon>Eukaryota</taxon>
        <taxon>Fungi</taxon>
        <taxon>Fungi incertae sedis</taxon>
        <taxon>Mucoromycota</taxon>
        <taxon>Mortierellomycotina</taxon>
        <taxon>Mortierellomycetes</taxon>
        <taxon>Mortierellales</taxon>
        <taxon>Mortierellaceae</taxon>
        <taxon>Entomortierella</taxon>
    </lineage>
</organism>
<dbReference type="InterPro" id="IPR038336">
    <property type="entry name" value="NET_sf"/>
</dbReference>
<evidence type="ECO:0000259" key="2">
    <source>
        <dbReference type="Pfam" id="PF17035"/>
    </source>
</evidence>
<protein>
    <recommendedName>
        <fullName evidence="2">NET domain-containing protein</fullName>
    </recommendedName>
</protein>
<name>A0A9P3LRM7_9FUNG</name>
<dbReference type="EMBL" id="BQFW01000001">
    <property type="protein sequence ID" value="GJJ68019.1"/>
    <property type="molecule type" value="Genomic_DNA"/>
</dbReference>
<feature type="domain" description="NET" evidence="2">
    <location>
        <begin position="288"/>
        <end position="340"/>
    </location>
</feature>
<accession>A0A9P3LRM7</accession>
<keyword evidence="4" id="KW-1185">Reference proteome</keyword>
<proteinExistence type="predicted"/>
<reference evidence="3" key="2">
    <citation type="journal article" date="2022" name="Microbiol. Resour. Announc.">
        <title>Whole-Genome Sequence of Entomortierella parvispora E1425, a Mucoromycotan Fungus Associated with Burkholderiaceae-Related Endosymbiotic Bacteria.</title>
        <authorList>
            <person name="Herlambang A."/>
            <person name="Guo Y."/>
            <person name="Takashima Y."/>
            <person name="Narisawa K."/>
            <person name="Ohta H."/>
            <person name="Nishizawa T."/>
        </authorList>
    </citation>
    <scope>NUCLEOTIDE SEQUENCE</scope>
    <source>
        <strain evidence="3">E1425</strain>
    </source>
</reference>
<sequence length="525" mass="56318">MGGITLADNPPIDLEGSLALPNGLCHPSLLKELNLLGSAGNLFAPTTNSTIPNFNASDITTATNNQTFTATHTNTAANPTFSISDFLVPGLQTKVWEDWQGSDDLQDFTSNAFDTQDFASDLNAMPFQFGLDNMLGNTPIWDNNAIPPDQAYDEFVFDLAPTAFDAPTTVNIADLIAGPNSMTANNSISPMDLVAASTYQDLALANLYGFNDHSFESDSGSDLDDAEDSDSDDDEEDEDVEEEQSIEVAIHEGVAKQSAEPASASVAPVAPATIKRDDPNKRRMEEALVARINNDLGEEHMAGLFRILNGTSEDDGEDEMEVDLSCLDETTLVQVYQYVESCCMQTMGSILAAEERERAAIAAANAAAAAAEMEAQERQRQICSMERTPELSTSYSSASSISPSPPHPSSIPAASKSKRSNNKRRRSPSSVNYHEGEEYAQEALWPNSATTSGAETTVEHSSKGKRKRANNSGMHGIGGGGTGKGRRIQKDQQAVMSSTILAGQAVVMEDEMEYGEDTEIDIVGI</sequence>
<dbReference type="Proteomes" id="UP000827284">
    <property type="component" value="Unassembled WGS sequence"/>
</dbReference>
<dbReference type="Pfam" id="PF17035">
    <property type="entry name" value="BET"/>
    <property type="match status" value="1"/>
</dbReference>
<feature type="region of interest" description="Disordered" evidence="1">
    <location>
        <begin position="216"/>
        <end position="244"/>
    </location>
</feature>
<gene>
    <name evidence="3" type="ORF">EMPS_00365</name>
</gene>
<dbReference type="AlphaFoldDB" id="A0A9P3LRM7"/>
<comment type="caution">
    <text evidence="3">The sequence shown here is derived from an EMBL/GenBank/DDBJ whole genome shotgun (WGS) entry which is preliminary data.</text>
</comment>
<dbReference type="InterPro" id="IPR027353">
    <property type="entry name" value="NET_dom"/>
</dbReference>
<evidence type="ECO:0000256" key="1">
    <source>
        <dbReference type="SAM" id="MobiDB-lite"/>
    </source>
</evidence>
<feature type="region of interest" description="Disordered" evidence="1">
    <location>
        <begin position="387"/>
        <end position="490"/>
    </location>
</feature>
<dbReference type="Gene3D" id="1.20.1270.220">
    <property type="match status" value="1"/>
</dbReference>
<evidence type="ECO:0000313" key="3">
    <source>
        <dbReference type="EMBL" id="GJJ68019.1"/>
    </source>
</evidence>
<evidence type="ECO:0000313" key="4">
    <source>
        <dbReference type="Proteomes" id="UP000827284"/>
    </source>
</evidence>
<feature type="compositionally biased region" description="Acidic residues" evidence="1">
    <location>
        <begin position="219"/>
        <end position="244"/>
    </location>
</feature>
<feature type="compositionally biased region" description="Basic residues" evidence="1">
    <location>
        <begin position="416"/>
        <end position="427"/>
    </location>
</feature>
<reference evidence="3" key="1">
    <citation type="submission" date="2021-11" db="EMBL/GenBank/DDBJ databases">
        <authorList>
            <person name="Herlambang A."/>
            <person name="Guo Y."/>
            <person name="Takashima Y."/>
            <person name="Nishizawa T."/>
        </authorList>
    </citation>
    <scope>NUCLEOTIDE SEQUENCE</scope>
    <source>
        <strain evidence="3">E1425</strain>
    </source>
</reference>
<dbReference type="OrthoDB" id="2416617at2759"/>
<feature type="compositionally biased region" description="Low complexity" evidence="1">
    <location>
        <begin position="392"/>
        <end position="402"/>
    </location>
</feature>